<dbReference type="OrthoDB" id="2989479at2"/>
<dbReference type="AlphaFoldDB" id="A0A1I3EYJ6"/>
<reference evidence="1 2" key="1">
    <citation type="submission" date="2016-10" db="EMBL/GenBank/DDBJ databases">
        <authorList>
            <person name="de Groot N.N."/>
        </authorList>
    </citation>
    <scope>NUCLEOTIDE SEQUENCE [LARGE SCALE GENOMIC DNA]</scope>
    <source>
        <strain evidence="1 2">CGMCC 1.11156</strain>
    </source>
</reference>
<proteinExistence type="predicted"/>
<protein>
    <submittedName>
        <fullName evidence="1">Uncharacterized protein</fullName>
    </submittedName>
</protein>
<gene>
    <name evidence="1" type="ORF">SAMN05216561_104117</name>
</gene>
<sequence length="78" mass="8759">MTDGGEVSISMTSDEALVLFDLLHRWEDDEQVTPPQNEAEQIALWAVSALIERVLVEPFGPDYSRLVSEARTRLTPTD</sequence>
<evidence type="ECO:0000313" key="1">
    <source>
        <dbReference type="EMBL" id="SFI03631.1"/>
    </source>
</evidence>
<accession>A0A1I3EYJ6</accession>
<name>A0A1I3EYJ6_9ACTN</name>
<dbReference type="Proteomes" id="UP000198649">
    <property type="component" value="Unassembled WGS sequence"/>
</dbReference>
<keyword evidence="2" id="KW-1185">Reference proteome</keyword>
<organism evidence="1 2">
    <name type="scientific">Nocardioides psychrotolerans</name>
    <dbReference type="NCBI Taxonomy" id="1005945"/>
    <lineage>
        <taxon>Bacteria</taxon>
        <taxon>Bacillati</taxon>
        <taxon>Actinomycetota</taxon>
        <taxon>Actinomycetes</taxon>
        <taxon>Propionibacteriales</taxon>
        <taxon>Nocardioidaceae</taxon>
        <taxon>Nocardioides</taxon>
    </lineage>
</organism>
<evidence type="ECO:0000313" key="2">
    <source>
        <dbReference type="Proteomes" id="UP000198649"/>
    </source>
</evidence>
<dbReference type="EMBL" id="FOQG01000004">
    <property type="protein sequence ID" value="SFI03631.1"/>
    <property type="molecule type" value="Genomic_DNA"/>
</dbReference>